<dbReference type="Proteomes" id="UP000078397">
    <property type="component" value="Unassembled WGS sequence"/>
</dbReference>
<dbReference type="RefSeq" id="XP_022285480.1">
    <property type="nucleotide sequence ID" value="XM_022429897.1"/>
</dbReference>
<evidence type="ECO:0000313" key="1">
    <source>
        <dbReference type="EMBL" id="OWT43025.1"/>
    </source>
</evidence>
<keyword evidence="2" id="KW-1185">Reference proteome</keyword>
<dbReference type="KEGG" id="pchm:VFPPC_18254"/>
<proteinExistence type="predicted"/>
<organism evidence="1 2">
    <name type="scientific">Pochonia chlamydosporia 170</name>
    <dbReference type="NCBI Taxonomy" id="1380566"/>
    <lineage>
        <taxon>Eukaryota</taxon>
        <taxon>Fungi</taxon>
        <taxon>Dikarya</taxon>
        <taxon>Ascomycota</taxon>
        <taxon>Pezizomycotina</taxon>
        <taxon>Sordariomycetes</taxon>
        <taxon>Hypocreomycetidae</taxon>
        <taxon>Hypocreales</taxon>
        <taxon>Clavicipitaceae</taxon>
        <taxon>Pochonia</taxon>
    </lineage>
</organism>
<protein>
    <submittedName>
        <fullName evidence="1">Uncharacterized protein</fullName>
    </submittedName>
</protein>
<comment type="caution">
    <text evidence="1">The sequence shown here is derived from an EMBL/GenBank/DDBJ whole genome shotgun (WGS) entry which is preliminary data.</text>
</comment>
<dbReference type="EMBL" id="LSBJ02000004">
    <property type="protein sequence ID" value="OWT43025.1"/>
    <property type="molecule type" value="Genomic_DNA"/>
</dbReference>
<gene>
    <name evidence="1" type="ORF">VFPPC_18254</name>
</gene>
<dbReference type="GeneID" id="33937091"/>
<accession>A0A219AS43</accession>
<sequence length="100" mass="10474">MLSQGLTRCEGLRVHSTSSGLAQPNLTLFSPGISWASLIGPEGGTAPPVEICTRGLWISTTATLWDSAANAIRPSQVIYVAGPPAVSNSTSRKKPNPCRI</sequence>
<name>A0A219AS43_METCM</name>
<dbReference type="AlphaFoldDB" id="A0A219AS43"/>
<evidence type="ECO:0000313" key="2">
    <source>
        <dbReference type="Proteomes" id="UP000078397"/>
    </source>
</evidence>
<reference evidence="1 2" key="1">
    <citation type="journal article" date="2016" name="PLoS Pathog.">
        <title>Biosynthesis of antibiotic leucinostatins in bio-control fungus Purpureocillium lilacinum and their inhibition on phytophthora revealed by genome mining.</title>
        <authorList>
            <person name="Wang G."/>
            <person name="Liu Z."/>
            <person name="Lin R."/>
            <person name="Li E."/>
            <person name="Mao Z."/>
            <person name="Ling J."/>
            <person name="Yang Y."/>
            <person name="Yin W.B."/>
            <person name="Xie B."/>
        </authorList>
    </citation>
    <scope>NUCLEOTIDE SEQUENCE [LARGE SCALE GENOMIC DNA]</scope>
    <source>
        <strain evidence="1">170</strain>
    </source>
</reference>